<evidence type="ECO:0000313" key="3">
    <source>
        <dbReference type="Proteomes" id="UP000275865"/>
    </source>
</evidence>
<dbReference type="Pfam" id="PF20060">
    <property type="entry name" value="DUF6459"/>
    <property type="match status" value="1"/>
</dbReference>
<dbReference type="AlphaFoldDB" id="A0A3A9XRJ4"/>
<proteinExistence type="predicted"/>
<name>A0A3A9XRJ4_9ACTN</name>
<gene>
    <name evidence="2" type="ORF">D7044_27560</name>
</gene>
<protein>
    <submittedName>
        <fullName evidence="2">Uncharacterized protein</fullName>
    </submittedName>
</protein>
<dbReference type="InterPro" id="IPR045596">
    <property type="entry name" value="DUF6459"/>
</dbReference>
<evidence type="ECO:0000256" key="1">
    <source>
        <dbReference type="SAM" id="MobiDB-lite"/>
    </source>
</evidence>
<feature type="region of interest" description="Disordered" evidence="1">
    <location>
        <begin position="1"/>
        <end position="74"/>
    </location>
</feature>
<dbReference type="RefSeq" id="WP_120690624.1">
    <property type="nucleotide sequence ID" value="NZ_RAZT01000017.1"/>
</dbReference>
<organism evidence="2 3">
    <name type="scientific">Micromonospora musae</name>
    <dbReference type="NCBI Taxonomy" id="1894970"/>
    <lineage>
        <taxon>Bacteria</taxon>
        <taxon>Bacillati</taxon>
        <taxon>Actinomycetota</taxon>
        <taxon>Actinomycetes</taxon>
        <taxon>Micromonosporales</taxon>
        <taxon>Micromonosporaceae</taxon>
        <taxon>Micromonospora</taxon>
    </lineage>
</organism>
<evidence type="ECO:0000313" key="2">
    <source>
        <dbReference type="EMBL" id="RKN27960.1"/>
    </source>
</evidence>
<reference evidence="2 3" key="1">
    <citation type="submission" date="2018-09" db="EMBL/GenBank/DDBJ databases">
        <title>Micromonospora sp. nov. MS1-9, isolated from a root of Musa sp.</title>
        <authorList>
            <person name="Kuncharoen N."/>
            <person name="Kudo T."/>
            <person name="Ohkuma M."/>
            <person name="Yuki M."/>
            <person name="Tanasupawat S."/>
        </authorList>
    </citation>
    <scope>NUCLEOTIDE SEQUENCE [LARGE SCALE GENOMIC DNA]</scope>
    <source>
        <strain evidence="2 3">MS1-9</strain>
    </source>
</reference>
<comment type="caution">
    <text evidence="2">The sequence shown here is derived from an EMBL/GenBank/DDBJ whole genome shotgun (WGS) entry which is preliminary data.</text>
</comment>
<accession>A0A3A9XRJ4</accession>
<sequence length="200" mass="21494">MNRRPGPSRPPIRLRPAPPLDPPYADDGTGWSPPTHGQLALDLFAALRPTPGPSPARRAGLRPVPTGPGRGPAAALPPDALVTATAEATRAAHRFVGTCVEVLNGYRPPAQLRPLFDPTRAHDLLPELSRATSRIGPPRRRSTRSARPTVRVRRVRAGEPRAGAVEVAAVLTGATGRSWALALRLEHRRGRWLCTALHVL</sequence>
<dbReference type="EMBL" id="RAZT01000017">
    <property type="protein sequence ID" value="RKN27960.1"/>
    <property type="molecule type" value="Genomic_DNA"/>
</dbReference>
<dbReference type="Proteomes" id="UP000275865">
    <property type="component" value="Unassembled WGS sequence"/>
</dbReference>